<accession>A0ACB9JRG0</accession>
<keyword evidence="2" id="KW-1185">Reference proteome</keyword>
<organism evidence="1 2">
    <name type="scientific">Smallanthus sonchifolius</name>
    <dbReference type="NCBI Taxonomy" id="185202"/>
    <lineage>
        <taxon>Eukaryota</taxon>
        <taxon>Viridiplantae</taxon>
        <taxon>Streptophyta</taxon>
        <taxon>Embryophyta</taxon>
        <taxon>Tracheophyta</taxon>
        <taxon>Spermatophyta</taxon>
        <taxon>Magnoliopsida</taxon>
        <taxon>eudicotyledons</taxon>
        <taxon>Gunneridae</taxon>
        <taxon>Pentapetalae</taxon>
        <taxon>asterids</taxon>
        <taxon>campanulids</taxon>
        <taxon>Asterales</taxon>
        <taxon>Asteraceae</taxon>
        <taxon>Asteroideae</taxon>
        <taxon>Heliantheae alliance</taxon>
        <taxon>Millerieae</taxon>
        <taxon>Smallanthus</taxon>
    </lineage>
</organism>
<gene>
    <name evidence="1" type="ORF">L1987_10221</name>
</gene>
<reference evidence="2" key="1">
    <citation type="journal article" date="2022" name="Mol. Ecol. Resour.">
        <title>The genomes of chicory, endive, great burdock and yacon provide insights into Asteraceae palaeo-polyploidization history and plant inulin production.</title>
        <authorList>
            <person name="Fan W."/>
            <person name="Wang S."/>
            <person name="Wang H."/>
            <person name="Wang A."/>
            <person name="Jiang F."/>
            <person name="Liu H."/>
            <person name="Zhao H."/>
            <person name="Xu D."/>
            <person name="Zhang Y."/>
        </authorList>
    </citation>
    <scope>NUCLEOTIDE SEQUENCE [LARGE SCALE GENOMIC DNA]</scope>
    <source>
        <strain evidence="2">cv. Yunnan</strain>
    </source>
</reference>
<comment type="caution">
    <text evidence="1">The sequence shown here is derived from an EMBL/GenBank/DDBJ whole genome shotgun (WGS) entry which is preliminary data.</text>
</comment>
<sequence length="187" mass="21412">MVILQWADLLKAYLVEARWYYSGYTPTLQEYLDNGYVSVSGPVVLMHAKFSTSVGATQEILQHMAQLENIDHYSSLILRLANDLATSTDEMARGYIQQSVQCHMRESGATEEEARGYIKEMIWDTWKKLNKERALANSQFSREYIEYAANMARMAQFMYGEGDGHGRPEIIKSHISSLIFNPIQVTK</sequence>
<name>A0ACB9JRG0_9ASTR</name>
<protein>
    <submittedName>
        <fullName evidence="1">Uncharacterized protein</fullName>
    </submittedName>
</protein>
<dbReference type="EMBL" id="CM042020">
    <property type="protein sequence ID" value="KAI3822626.1"/>
    <property type="molecule type" value="Genomic_DNA"/>
</dbReference>
<evidence type="ECO:0000313" key="1">
    <source>
        <dbReference type="EMBL" id="KAI3822626.1"/>
    </source>
</evidence>
<dbReference type="Proteomes" id="UP001056120">
    <property type="component" value="Linkage Group LG03"/>
</dbReference>
<reference evidence="1 2" key="2">
    <citation type="journal article" date="2022" name="Mol. Ecol. Resour.">
        <title>The genomes of chicory, endive, great burdock and yacon provide insights into Asteraceae paleo-polyploidization history and plant inulin production.</title>
        <authorList>
            <person name="Fan W."/>
            <person name="Wang S."/>
            <person name="Wang H."/>
            <person name="Wang A."/>
            <person name="Jiang F."/>
            <person name="Liu H."/>
            <person name="Zhao H."/>
            <person name="Xu D."/>
            <person name="Zhang Y."/>
        </authorList>
    </citation>
    <scope>NUCLEOTIDE SEQUENCE [LARGE SCALE GENOMIC DNA]</scope>
    <source>
        <strain evidence="2">cv. Yunnan</strain>
        <tissue evidence="1">Leaves</tissue>
    </source>
</reference>
<evidence type="ECO:0000313" key="2">
    <source>
        <dbReference type="Proteomes" id="UP001056120"/>
    </source>
</evidence>
<proteinExistence type="predicted"/>